<dbReference type="GO" id="GO:0005524">
    <property type="term" value="F:ATP binding"/>
    <property type="evidence" value="ECO:0007669"/>
    <property type="project" value="UniProtKB-KW"/>
</dbReference>
<dbReference type="EMBL" id="VBAJ01000114">
    <property type="protein sequence ID" value="TMJ08260.1"/>
    <property type="molecule type" value="Genomic_DNA"/>
</dbReference>
<dbReference type="AlphaFoldDB" id="A0A537LJV2"/>
<evidence type="ECO:0000259" key="5">
    <source>
        <dbReference type="PROSITE" id="PS50893"/>
    </source>
</evidence>
<evidence type="ECO:0000313" key="7">
    <source>
        <dbReference type="Proteomes" id="UP000318661"/>
    </source>
</evidence>
<dbReference type="PROSITE" id="PS50893">
    <property type="entry name" value="ABC_TRANSPORTER_2"/>
    <property type="match status" value="2"/>
</dbReference>
<dbReference type="PANTHER" id="PTHR42855">
    <property type="entry name" value="ABC TRANSPORTER ATP-BINDING SUBUNIT"/>
    <property type="match status" value="1"/>
</dbReference>
<dbReference type="GO" id="GO:0016887">
    <property type="term" value="F:ATP hydrolysis activity"/>
    <property type="evidence" value="ECO:0007669"/>
    <property type="project" value="InterPro"/>
</dbReference>
<organism evidence="6 7">
    <name type="scientific">Candidatus Segetimicrobium genomatis</name>
    <dbReference type="NCBI Taxonomy" id="2569760"/>
    <lineage>
        <taxon>Bacteria</taxon>
        <taxon>Bacillati</taxon>
        <taxon>Candidatus Sysuimicrobiota</taxon>
        <taxon>Candidatus Sysuimicrobiia</taxon>
        <taxon>Candidatus Sysuimicrobiales</taxon>
        <taxon>Candidatus Segetimicrobiaceae</taxon>
        <taxon>Candidatus Segetimicrobium</taxon>
    </lineage>
</organism>
<keyword evidence="2 6" id="KW-0067">ATP-binding</keyword>
<keyword evidence="1" id="KW-0547">Nucleotide-binding</keyword>
<dbReference type="InterPro" id="IPR027417">
    <property type="entry name" value="P-loop_NTPase"/>
</dbReference>
<dbReference type="Pfam" id="PF00005">
    <property type="entry name" value="ABC_tran"/>
    <property type="match status" value="2"/>
</dbReference>
<feature type="coiled-coil region" evidence="3">
    <location>
        <begin position="259"/>
        <end position="286"/>
    </location>
</feature>
<feature type="domain" description="ABC transporter" evidence="5">
    <location>
        <begin position="331"/>
        <end position="546"/>
    </location>
</feature>
<dbReference type="PROSITE" id="PS00211">
    <property type="entry name" value="ABC_TRANSPORTER_1"/>
    <property type="match status" value="2"/>
</dbReference>
<protein>
    <submittedName>
        <fullName evidence="6">ABC-F family ATP-binding cassette domain-containing protein</fullName>
    </submittedName>
</protein>
<proteinExistence type="predicted"/>
<evidence type="ECO:0000313" key="6">
    <source>
        <dbReference type="EMBL" id="TMJ08260.1"/>
    </source>
</evidence>
<dbReference type="Proteomes" id="UP000318661">
    <property type="component" value="Unassembled WGS sequence"/>
</dbReference>
<dbReference type="InterPro" id="IPR051309">
    <property type="entry name" value="ABCF_ATPase"/>
</dbReference>
<feature type="coiled-coil region" evidence="3">
    <location>
        <begin position="605"/>
        <end position="632"/>
    </location>
</feature>
<feature type="region of interest" description="Disordered" evidence="4">
    <location>
        <begin position="304"/>
        <end position="323"/>
    </location>
</feature>
<evidence type="ECO:0000256" key="4">
    <source>
        <dbReference type="SAM" id="MobiDB-lite"/>
    </source>
</evidence>
<dbReference type="Gene3D" id="1.10.287.380">
    <property type="entry name" value="Valyl-tRNA synthetase, C-terminal domain"/>
    <property type="match status" value="1"/>
</dbReference>
<dbReference type="InterPro" id="IPR032781">
    <property type="entry name" value="ABC_tran_Xtn"/>
</dbReference>
<dbReference type="InterPro" id="IPR003439">
    <property type="entry name" value="ABC_transporter-like_ATP-bd"/>
</dbReference>
<dbReference type="CDD" id="cd03221">
    <property type="entry name" value="ABCF_EF-3"/>
    <property type="match status" value="2"/>
</dbReference>
<dbReference type="InterPro" id="IPR003593">
    <property type="entry name" value="AAA+_ATPase"/>
</dbReference>
<reference evidence="6 7" key="1">
    <citation type="journal article" date="2019" name="Nat. Microbiol.">
        <title>Mediterranean grassland soil C-N compound turnover is dependent on rainfall and depth, and is mediated by genomically divergent microorganisms.</title>
        <authorList>
            <person name="Diamond S."/>
            <person name="Andeer P.F."/>
            <person name="Li Z."/>
            <person name="Crits-Christoph A."/>
            <person name="Burstein D."/>
            <person name="Anantharaman K."/>
            <person name="Lane K.R."/>
            <person name="Thomas B.C."/>
            <person name="Pan C."/>
            <person name="Northen T.R."/>
            <person name="Banfield J.F."/>
        </authorList>
    </citation>
    <scope>NUCLEOTIDE SEQUENCE [LARGE SCALE GENOMIC DNA]</scope>
    <source>
        <strain evidence="6">NP_2</strain>
    </source>
</reference>
<keyword evidence="3" id="KW-0175">Coiled coil</keyword>
<evidence type="ECO:0000256" key="1">
    <source>
        <dbReference type="ARBA" id="ARBA00022741"/>
    </source>
</evidence>
<comment type="caution">
    <text evidence="6">The sequence shown here is derived from an EMBL/GenBank/DDBJ whole genome shotgun (WGS) entry which is preliminary data.</text>
</comment>
<name>A0A537LJV2_9BACT</name>
<evidence type="ECO:0000256" key="2">
    <source>
        <dbReference type="ARBA" id="ARBA00022840"/>
    </source>
</evidence>
<dbReference type="Gene3D" id="3.40.50.300">
    <property type="entry name" value="P-loop containing nucleotide triphosphate hydrolases"/>
    <property type="match status" value="2"/>
</dbReference>
<dbReference type="PANTHER" id="PTHR42855:SF2">
    <property type="entry name" value="DRUG RESISTANCE ABC TRANSPORTER,ATP-BINDING PROTEIN"/>
    <property type="match status" value="1"/>
</dbReference>
<dbReference type="InterPro" id="IPR017871">
    <property type="entry name" value="ABC_transporter-like_CS"/>
</dbReference>
<feature type="region of interest" description="Disordered" evidence="4">
    <location>
        <begin position="537"/>
        <end position="564"/>
    </location>
</feature>
<gene>
    <name evidence="6" type="ORF">E6G99_04770</name>
</gene>
<dbReference type="Pfam" id="PF12848">
    <property type="entry name" value="ABC_tran_Xtn"/>
    <property type="match status" value="1"/>
</dbReference>
<sequence>MAILTASDLSKRYGAEPILRGVTFSVEPEEKVALIGRNGSGKTTLLRLLAGLDEPDAGSVSHARWAKIGYLAQIPTGPGDADVFAHALSGAADVRALEARLRELEAQMARPDVHDNPHRLAEVMAEYAQVRHHFEHAGGFTLEARARTVLGGLGFSEEGMTQTLGTLSGGWRVRAELARVLLAEPDLLLLDEPTNHLDLAATEWLEEYLGAFPGAAVIVSHDRRLLDAVTSRTLDLDAGAVTSFPGSYSAYATMKTQQIQQQAEAYRRHQEEVEKLEAYIRRYRAGNRATQAKSREKRLARLTSTPVQPPRAQPVMRPAARTASQSGRMVVRLQEVAKQYDQRAVLSGIDLEIYRGDRVGLLGANGTGKTTLLKIMAGLEIPTSGRAALGTGVRPRYFAQESADTGGGDRQRTVLEEVLDGRSLTPEQARTYLGRFLFSGDEVFASVGLLSGGERQRLSLAKLLLDQPNLLLLDEPTNHLDIPSREALEAALMEFPGTFVIATHDRYLLERLATRVLTVEDGRVADFRGTYDDFKAKRRRPVGQPSPQRRGSVPAPREARPARSVKTRVVTFEELAVQITAAEQELADAGRLLADPELYRDGERAKSTRARYEEIQRRLEDLYRQLAVLETGET</sequence>
<dbReference type="SMART" id="SM00382">
    <property type="entry name" value="AAA"/>
    <property type="match status" value="2"/>
</dbReference>
<dbReference type="InterPro" id="IPR037118">
    <property type="entry name" value="Val-tRNA_synth_C_sf"/>
</dbReference>
<dbReference type="FunFam" id="3.40.50.300:FF:000011">
    <property type="entry name" value="Putative ABC transporter ATP-binding component"/>
    <property type="match status" value="1"/>
</dbReference>
<feature type="domain" description="ABC transporter" evidence="5">
    <location>
        <begin position="4"/>
        <end position="263"/>
    </location>
</feature>
<accession>A0A537LJV2</accession>
<evidence type="ECO:0000256" key="3">
    <source>
        <dbReference type="SAM" id="Coils"/>
    </source>
</evidence>
<dbReference type="SUPFAM" id="SSF52540">
    <property type="entry name" value="P-loop containing nucleoside triphosphate hydrolases"/>
    <property type="match status" value="2"/>
</dbReference>